<feature type="compositionally biased region" description="Low complexity" evidence="2">
    <location>
        <begin position="7"/>
        <end position="16"/>
    </location>
</feature>
<dbReference type="InterPro" id="IPR001849">
    <property type="entry name" value="PH_domain"/>
</dbReference>
<dbReference type="PROSITE" id="PS50003">
    <property type="entry name" value="PH_DOMAIN"/>
    <property type="match status" value="1"/>
</dbReference>
<dbReference type="SMART" id="SM00233">
    <property type="entry name" value="PH"/>
    <property type="match status" value="1"/>
</dbReference>
<proteinExistence type="predicted"/>
<feature type="compositionally biased region" description="Polar residues" evidence="2">
    <location>
        <begin position="21"/>
        <end position="40"/>
    </location>
</feature>
<dbReference type="InterPro" id="IPR046869">
    <property type="entry name" value="SLM1/RGC1-like_PH"/>
</dbReference>
<keyword evidence="1" id="KW-0597">Phosphoprotein</keyword>
<feature type="compositionally biased region" description="Low complexity" evidence="2">
    <location>
        <begin position="51"/>
        <end position="62"/>
    </location>
</feature>
<dbReference type="SUPFAM" id="SSF103657">
    <property type="entry name" value="BAR/IMD domain-like"/>
    <property type="match status" value="1"/>
</dbReference>
<comment type="caution">
    <text evidence="4">The sequence shown here is derived from an EMBL/GenBank/DDBJ whole genome shotgun (WGS) entry which is preliminary data.</text>
</comment>
<reference evidence="4 5" key="1">
    <citation type="submission" date="2024-01" db="EMBL/GenBank/DDBJ databases">
        <title>Complete genome of Cladobotryum mycophilum ATHUM6906.</title>
        <authorList>
            <person name="Christinaki A.C."/>
            <person name="Myridakis A.I."/>
            <person name="Kouvelis V.N."/>
        </authorList>
    </citation>
    <scope>NUCLEOTIDE SEQUENCE [LARGE SCALE GENOMIC DNA]</scope>
    <source>
        <strain evidence="4 5">ATHUM6906</strain>
    </source>
</reference>
<dbReference type="Gene3D" id="2.30.29.30">
    <property type="entry name" value="Pleckstrin-homology domain (PH domain)/Phosphotyrosine-binding domain (PTB)"/>
    <property type="match status" value="1"/>
</dbReference>
<feature type="compositionally biased region" description="Acidic residues" evidence="2">
    <location>
        <begin position="597"/>
        <end position="613"/>
    </location>
</feature>
<dbReference type="InterPro" id="IPR046868">
    <property type="entry name" value="BAR_4"/>
</dbReference>
<feature type="compositionally biased region" description="Polar residues" evidence="2">
    <location>
        <begin position="112"/>
        <end position="129"/>
    </location>
</feature>
<gene>
    <name evidence="4" type="ORF">PT974_04188</name>
</gene>
<evidence type="ECO:0000313" key="4">
    <source>
        <dbReference type="EMBL" id="KAK5995770.1"/>
    </source>
</evidence>
<dbReference type="PANTHER" id="PTHR31941">
    <property type="entry name" value="CYTOSKELETAL SIGNALING PROTEIN SLM1"/>
    <property type="match status" value="1"/>
</dbReference>
<dbReference type="InterPro" id="IPR043453">
    <property type="entry name" value="Slm1_PH"/>
</dbReference>
<feature type="domain" description="PH" evidence="3">
    <location>
        <begin position="463"/>
        <end position="566"/>
    </location>
</feature>
<evidence type="ECO:0000256" key="2">
    <source>
        <dbReference type="SAM" id="MobiDB-lite"/>
    </source>
</evidence>
<dbReference type="EMBL" id="JAVFKD010000004">
    <property type="protein sequence ID" value="KAK5995770.1"/>
    <property type="molecule type" value="Genomic_DNA"/>
</dbReference>
<dbReference type="InterPro" id="IPR011993">
    <property type="entry name" value="PH-like_dom_sf"/>
</dbReference>
<keyword evidence="5" id="KW-1185">Reference proteome</keyword>
<dbReference type="Proteomes" id="UP001338125">
    <property type="component" value="Unassembled WGS sequence"/>
</dbReference>
<organism evidence="4 5">
    <name type="scientific">Cladobotryum mycophilum</name>
    <dbReference type="NCBI Taxonomy" id="491253"/>
    <lineage>
        <taxon>Eukaryota</taxon>
        <taxon>Fungi</taxon>
        <taxon>Dikarya</taxon>
        <taxon>Ascomycota</taxon>
        <taxon>Pezizomycotina</taxon>
        <taxon>Sordariomycetes</taxon>
        <taxon>Hypocreomycetidae</taxon>
        <taxon>Hypocreales</taxon>
        <taxon>Hypocreaceae</taxon>
        <taxon>Cladobotryum</taxon>
    </lineage>
</organism>
<feature type="region of interest" description="Disordered" evidence="2">
    <location>
        <begin position="568"/>
        <end position="635"/>
    </location>
</feature>
<feature type="compositionally biased region" description="Polar residues" evidence="2">
    <location>
        <begin position="869"/>
        <end position="878"/>
    </location>
</feature>
<dbReference type="CDD" id="cd13311">
    <property type="entry name" value="PH_Slm1"/>
    <property type="match status" value="1"/>
</dbReference>
<protein>
    <submittedName>
        <fullName evidence="4">Phosphatidylinositol 4,5-bisphosphate-binding protein SLM1</fullName>
    </submittedName>
</protein>
<sequence>MDPPQPQTSSQLSSDPVSISRYDSQSRLQPQQPSKHNTLQKQRRPHSYHPQSQSQDSAQAHQYLQTPSPQQQQQQQQQRQQLRNPLLGRFTEEWDASQRGSSILEGHRGPAVSSSSGSATMQRSNSVNSYVLGDDHQLPQRGNTLKKKSSLRRARSLVRSTSRRSMRAGSVKSLALQSASDPDEIHSVFYCPVPTSGSPTEILVNRFQTWRKVLKDLIAYYREIQSHYEQRAKSLVKLANIANNISTPPTFLKTAGIDDALQFIRSYNKTATMEANKAKEIEEDVILALTGLRSDLQQKIKEIKHLSGDFKNAVDKEMDNTAKAVRTLSDILEKNETDASLTTGKQDPYLLRLAVDRQIERQLDEENYLHQAYLNLEGSGRELESIIVGEIQKAYNAYAGILKREADNAYGLVGELRDGPISMPKDQEWIHFVTHDNRVVDPAIPLRSPDQIHYPGQDHYAAQEIRAGLLERKSKYLKSYTAGWYVLSTTHLHEFKSADKAQAPVMSLYLPDQKLGSHSSEGGSSNKFILKGRQTGTMHRGHTWVFRAESHDTMMAWYEDIKALTEKSPEERSHFVRTHSQRSLSRGSSHRSASSDGLDEEDEEPFQATEDDIIPAPRPDLVSRRSQPGGRFPSDIQVNAQRGLLAPQSPSVSSSQELQQDAQVIAAASAIPGAATEAFENGDQGLSGENREGYGSNGQTTIRDIPSQAAIAQHQAQFDGVNPYTSEPLPHLQTVHHGNDSGDDYYMTPIVVSQGYQNSEIVNGGQQQAYYSPVQQGVYAAGIDDGIVSREIDARGINGGHYTNAGDVNTRRISDAMEISSDAIPRSEMQKDIEGLQVVPDANTVPDGPAMPTSATEQKNTRPRAADYRTNSTATISNLHMPGGYPKSGVGSP</sequence>
<dbReference type="SUPFAM" id="SSF50729">
    <property type="entry name" value="PH domain-like"/>
    <property type="match status" value="1"/>
</dbReference>
<accession>A0ABR0SUA8</accession>
<feature type="compositionally biased region" description="Low complexity" evidence="2">
    <location>
        <begin position="581"/>
        <end position="595"/>
    </location>
</feature>
<feature type="compositionally biased region" description="Basic residues" evidence="2">
    <location>
        <begin position="144"/>
        <end position="166"/>
    </location>
</feature>
<evidence type="ECO:0000259" key="3">
    <source>
        <dbReference type="PROSITE" id="PS50003"/>
    </source>
</evidence>
<feature type="region of interest" description="Disordered" evidence="2">
    <location>
        <begin position="1"/>
        <end position="81"/>
    </location>
</feature>
<dbReference type="Gene3D" id="1.20.1270.60">
    <property type="entry name" value="Arfaptin homology (AH) domain/BAR domain"/>
    <property type="match status" value="1"/>
</dbReference>
<dbReference type="Pfam" id="PF20400">
    <property type="entry name" value="BAR_4"/>
    <property type="match status" value="1"/>
</dbReference>
<feature type="region of interest" description="Disordered" evidence="2">
    <location>
        <begin position="95"/>
        <end position="176"/>
    </location>
</feature>
<dbReference type="InterPro" id="IPR027267">
    <property type="entry name" value="AH/BAR_dom_sf"/>
</dbReference>
<evidence type="ECO:0000256" key="1">
    <source>
        <dbReference type="ARBA" id="ARBA00022553"/>
    </source>
</evidence>
<name>A0ABR0SUA8_9HYPO</name>
<feature type="compositionally biased region" description="Low complexity" evidence="2">
    <location>
        <begin position="70"/>
        <end position="81"/>
    </location>
</feature>
<evidence type="ECO:0000313" key="5">
    <source>
        <dbReference type="Proteomes" id="UP001338125"/>
    </source>
</evidence>
<dbReference type="PANTHER" id="PTHR31941:SF16">
    <property type="entry name" value="PHOSPHATIDYLINOSITOL 4,5-BISPHOSPHATE-BINDING PROTEIN SLM1-RELATED"/>
    <property type="match status" value="1"/>
</dbReference>
<feature type="region of interest" description="Disordered" evidence="2">
    <location>
        <begin position="843"/>
        <end position="893"/>
    </location>
</feature>
<dbReference type="Pfam" id="PF20399">
    <property type="entry name" value="PH_20"/>
    <property type="match status" value="1"/>
</dbReference>